<name>A0A8K0QWB9_9PLEO</name>
<sequence>MDPSKPFPFTSLPLELRLMIYERIPIEIKQHAFTRPTKLQTATPNDSTSSPCYSFTILAPTISPTILLTNRQLYIEALPIIQHKRRLISLTPPKLVLDLPSAASHIQKPGGVLWHISHLLARRAVKARKSLGHVPYLGIGTGGSSGRRYDAASDPDHARLEKLIVGWMHSLDAQRQHIKSTGQTTDQFPCIEVALTAPLETPVSITLHTLRQLAYVLFAEHGQFRWVLRSVEGEYPSFSEEMVRQEEEVVGKVMAGWRRGRPGEEDIVQAIRGAEIEREEWEERWVEGEC</sequence>
<dbReference type="OrthoDB" id="5314997at2759"/>
<accession>A0A8K0QWB9</accession>
<reference evidence="1" key="1">
    <citation type="journal article" date="2021" name="Nat. Commun.">
        <title>Genetic determinants of endophytism in the Arabidopsis root mycobiome.</title>
        <authorList>
            <person name="Mesny F."/>
            <person name="Miyauchi S."/>
            <person name="Thiergart T."/>
            <person name="Pickel B."/>
            <person name="Atanasova L."/>
            <person name="Karlsson M."/>
            <person name="Huettel B."/>
            <person name="Barry K.W."/>
            <person name="Haridas S."/>
            <person name="Chen C."/>
            <person name="Bauer D."/>
            <person name="Andreopoulos W."/>
            <person name="Pangilinan J."/>
            <person name="LaButti K."/>
            <person name="Riley R."/>
            <person name="Lipzen A."/>
            <person name="Clum A."/>
            <person name="Drula E."/>
            <person name="Henrissat B."/>
            <person name="Kohler A."/>
            <person name="Grigoriev I.V."/>
            <person name="Martin F.M."/>
            <person name="Hacquard S."/>
        </authorList>
    </citation>
    <scope>NUCLEOTIDE SEQUENCE</scope>
    <source>
        <strain evidence="1">MPI-SDFR-AT-0120</strain>
    </source>
</reference>
<protein>
    <recommendedName>
        <fullName evidence="3">F-box domain-containing protein</fullName>
    </recommendedName>
</protein>
<keyword evidence="2" id="KW-1185">Reference proteome</keyword>
<evidence type="ECO:0000313" key="1">
    <source>
        <dbReference type="EMBL" id="KAH7074275.1"/>
    </source>
</evidence>
<evidence type="ECO:0008006" key="3">
    <source>
        <dbReference type="Google" id="ProtNLM"/>
    </source>
</evidence>
<dbReference type="Proteomes" id="UP000813461">
    <property type="component" value="Unassembled WGS sequence"/>
</dbReference>
<organism evidence="1 2">
    <name type="scientific">Paraphoma chrysanthemicola</name>
    <dbReference type="NCBI Taxonomy" id="798071"/>
    <lineage>
        <taxon>Eukaryota</taxon>
        <taxon>Fungi</taxon>
        <taxon>Dikarya</taxon>
        <taxon>Ascomycota</taxon>
        <taxon>Pezizomycotina</taxon>
        <taxon>Dothideomycetes</taxon>
        <taxon>Pleosporomycetidae</taxon>
        <taxon>Pleosporales</taxon>
        <taxon>Pleosporineae</taxon>
        <taxon>Phaeosphaeriaceae</taxon>
        <taxon>Paraphoma</taxon>
    </lineage>
</organism>
<proteinExistence type="predicted"/>
<evidence type="ECO:0000313" key="2">
    <source>
        <dbReference type="Proteomes" id="UP000813461"/>
    </source>
</evidence>
<comment type="caution">
    <text evidence="1">The sequence shown here is derived from an EMBL/GenBank/DDBJ whole genome shotgun (WGS) entry which is preliminary data.</text>
</comment>
<gene>
    <name evidence="1" type="ORF">FB567DRAFT_192687</name>
</gene>
<dbReference type="AlphaFoldDB" id="A0A8K0QWB9"/>
<dbReference type="EMBL" id="JAGMVJ010000021">
    <property type="protein sequence ID" value="KAH7074275.1"/>
    <property type="molecule type" value="Genomic_DNA"/>
</dbReference>